<evidence type="ECO:0000313" key="3">
    <source>
        <dbReference type="Proteomes" id="UP001327560"/>
    </source>
</evidence>
<protein>
    <submittedName>
        <fullName evidence="2">Protein CHLOROPLAST IMPORT APPARATUS 2-like isoform X2</fullName>
    </submittedName>
</protein>
<organism evidence="2 3">
    <name type="scientific">Canna indica</name>
    <name type="common">Indian-shot</name>
    <dbReference type="NCBI Taxonomy" id="4628"/>
    <lineage>
        <taxon>Eukaryota</taxon>
        <taxon>Viridiplantae</taxon>
        <taxon>Streptophyta</taxon>
        <taxon>Embryophyta</taxon>
        <taxon>Tracheophyta</taxon>
        <taxon>Spermatophyta</taxon>
        <taxon>Magnoliopsida</taxon>
        <taxon>Liliopsida</taxon>
        <taxon>Zingiberales</taxon>
        <taxon>Cannaceae</taxon>
        <taxon>Canna</taxon>
    </lineage>
</organism>
<evidence type="ECO:0000313" key="2">
    <source>
        <dbReference type="EMBL" id="WOL05318.1"/>
    </source>
</evidence>
<keyword evidence="3" id="KW-1185">Reference proteome</keyword>
<dbReference type="EMBL" id="CP136893">
    <property type="protein sequence ID" value="WOL05318.1"/>
    <property type="molecule type" value="Genomic_DNA"/>
</dbReference>
<reference evidence="2 3" key="1">
    <citation type="submission" date="2023-10" db="EMBL/GenBank/DDBJ databases">
        <title>Chromosome-scale genome assembly provides insights into flower coloration mechanisms of Canna indica.</title>
        <authorList>
            <person name="Li C."/>
        </authorList>
    </citation>
    <scope>NUCLEOTIDE SEQUENCE [LARGE SCALE GENOMIC DNA]</scope>
    <source>
        <tissue evidence="2">Flower</tissue>
    </source>
</reference>
<accession>A0AAQ3KDS4</accession>
<dbReference type="AlphaFoldDB" id="A0AAQ3KDS4"/>
<feature type="region of interest" description="Disordered" evidence="1">
    <location>
        <begin position="55"/>
        <end position="89"/>
    </location>
</feature>
<sequence>MCVRTRHLSLSFARGFSEGSLERSMAQPLERKRQFPSIINLSLPLYQLGLMDSEVTTTSSSPSSTLSDSSNSPRRISIKKAGAPRKRPNQTYNEAAALLSTIYPNVFSTKSLKRLSKNIIVASFPESSDLLPPLPILSDAAFLIHQAPQ</sequence>
<dbReference type="Proteomes" id="UP001327560">
    <property type="component" value="Chromosome 4"/>
</dbReference>
<evidence type="ECO:0000256" key="1">
    <source>
        <dbReference type="SAM" id="MobiDB-lite"/>
    </source>
</evidence>
<gene>
    <name evidence="2" type="ORF">Cni_G14046</name>
</gene>
<feature type="compositionally biased region" description="Basic residues" evidence="1">
    <location>
        <begin position="76"/>
        <end position="88"/>
    </location>
</feature>
<proteinExistence type="predicted"/>
<feature type="compositionally biased region" description="Low complexity" evidence="1">
    <location>
        <begin position="55"/>
        <end position="72"/>
    </location>
</feature>
<name>A0AAQ3KDS4_9LILI</name>